<dbReference type="PROSITE" id="PS50928">
    <property type="entry name" value="ABC_TM1"/>
    <property type="match status" value="1"/>
</dbReference>
<dbReference type="InterPro" id="IPR000515">
    <property type="entry name" value="MetI-like"/>
</dbReference>
<keyword evidence="6 7" id="KW-0472">Membrane</keyword>
<evidence type="ECO:0000256" key="6">
    <source>
        <dbReference type="ARBA" id="ARBA00023136"/>
    </source>
</evidence>
<dbReference type="GeneID" id="97986687"/>
<evidence type="ECO:0000256" key="1">
    <source>
        <dbReference type="ARBA" id="ARBA00004651"/>
    </source>
</evidence>
<evidence type="ECO:0000256" key="5">
    <source>
        <dbReference type="ARBA" id="ARBA00022989"/>
    </source>
</evidence>
<feature type="transmembrane region" description="Helical" evidence="7">
    <location>
        <begin position="111"/>
        <end position="130"/>
    </location>
</feature>
<name>A0A3E3I7J7_9FIRM</name>
<keyword evidence="4 7" id="KW-0812">Transmembrane</keyword>
<evidence type="ECO:0000313" key="9">
    <source>
        <dbReference type="EMBL" id="RGE62405.1"/>
    </source>
</evidence>
<evidence type="ECO:0000259" key="8">
    <source>
        <dbReference type="PROSITE" id="PS50928"/>
    </source>
</evidence>
<accession>A0A3E3I7J7</accession>
<dbReference type="InterPro" id="IPR035906">
    <property type="entry name" value="MetI-like_sf"/>
</dbReference>
<keyword evidence="3" id="KW-1003">Cell membrane</keyword>
<feature type="transmembrane region" description="Helical" evidence="7">
    <location>
        <begin position="142"/>
        <end position="165"/>
    </location>
</feature>
<feature type="domain" description="ABC transmembrane type-1" evidence="8">
    <location>
        <begin position="74"/>
        <end position="268"/>
    </location>
</feature>
<dbReference type="Gene3D" id="1.10.3720.10">
    <property type="entry name" value="MetI-like"/>
    <property type="match status" value="1"/>
</dbReference>
<dbReference type="PANTHER" id="PTHR32243">
    <property type="entry name" value="MALTOSE TRANSPORT SYSTEM PERMEASE-RELATED"/>
    <property type="match status" value="1"/>
</dbReference>
<evidence type="ECO:0000256" key="2">
    <source>
        <dbReference type="ARBA" id="ARBA00022448"/>
    </source>
</evidence>
<comment type="subcellular location">
    <subcellularLocation>
        <location evidence="1 7">Cell membrane</location>
        <topology evidence="1 7">Multi-pass membrane protein</topology>
    </subcellularLocation>
</comment>
<sequence length="283" mass="31514">MKKKRTFTVHRALEVLKYIPLVIWVVFFVFAFGWILLASFSTTREIFSGTLLDSGVHLENYTNVWKDNNVGRYFINSILCSALSCAFIILISAPAAYVLSKKTFIGKKLTFNIFVVGMSIPQVMLIIPLYCWFVRAGLVGHLITLIILYTTLNVPYTVYFLTAFFSSVPSALAEAARIDGCSQTGALWRIMVPMASPGIITVTIFNFMNTWNEYFMALIFANGNDEIRTLSMGLQNIITAMTYTGNWAGLFAAVMMVFLPTFILYLLLSDKIVSGITGGGVKG</sequence>
<evidence type="ECO:0000256" key="4">
    <source>
        <dbReference type="ARBA" id="ARBA00022692"/>
    </source>
</evidence>
<dbReference type="Pfam" id="PF00528">
    <property type="entry name" value="BPD_transp_1"/>
    <property type="match status" value="1"/>
</dbReference>
<dbReference type="PANTHER" id="PTHR32243:SF18">
    <property type="entry name" value="INNER MEMBRANE ABC TRANSPORTER PERMEASE PROTEIN YCJP"/>
    <property type="match status" value="1"/>
</dbReference>
<dbReference type="EMBL" id="QVLV01000004">
    <property type="protein sequence ID" value="RGE62405.1"/>
    <property type="molecule type" value="Genomic_DNA"/>
</dbReference>
<dbReference type="GO" id="GO:0055085">
    <property type="term" value="P:transmembrane transport"/>
    <property type="evidence" value="ECO:0007669"/>
    <property type="project" value="InterPro"/>
</dbReference>
<evidence type="ECO:0000256" key="7">
    <source>
        <dbReference type="RuleBase" id="RU363032"/>
    </source>
</evidence>
<keyword evidence="5 7" id="KW-1133">Transmembrane helix</keyword>
<dbReference type="GO" id="GO:0005886">
    <property type="term" value="C:plasma membrane"/>
    <property type="evidence" value="ECO:0007669"/>
    <property type="project" value="UniProtKB-SubCell"/>
</dbReference>
<dbReference type="AlphaFoldDB" id="A0A3E3I7J7"/>
<dbReference type="InterPro" id="IPR050901">
    <property type="entry name" value="BP-dep_ABC_trans_perm"/>
</dbReference>
<keyword evidence="10" id="KW-1185">Reference proteome</keyword>
<evidence type="ECO:0000313" key="10">
    <source>
        <dbReference type="Proteomes" id="UP000260812"/>
    </source>
</evidence>
<dbReference type="Proteomes" id="UP000260812">
    <property type="component" value="Unassembled WGS sequence"/>
</dbReference>
<keyword evidence="2 7" id="KW-0813">Transport</keyword>
<feature type="transmembrane region" description="Helical" evidence="7">
    <location>
        <begin position="186"/>
        <end position="208"/>
    </location>
</feature>
<dbReference type="SUPFAM" id="SSF161098">
    <property type="entry name" value="MetI-like"/>
    <property type="match status" value="1"/>
</dbReference>
<gene>
    <name evidence="9" type="ORF">DXC51_07285</name>
</gene>
<feature type="transmembrane region" description="Helical" evidence="7">
    <location>
        <begin position="73"/>
        <end position="99"/>
    </location>
</feature>
<feature type="transmembrane region" description="Helical" evidence="7">
    <location>
        <begin position="21"/>
        <end position="40"/>
    </location>
</feature>
<dbReference type="CDD" id="cd06261">
    <property type="entry name" value="TM_PBP2"/>
    <property type="match status" value="1"/>
</dbReference>
<reference evidence="9" key="1">
    <citation type="submission" date="2018-08" db="EMBL/GenBank/DDBJ databases">
        <title>A genome reference for cultivated species of the human gut microbiota.</title>
        <authorList>
            <person name="Zou Y."/>
            <person name="Xue W."/>
            <person name="Luo G."/>
        </authorList>
    </citation>
    <scope>NUCLEOTIDE SEQUENCE [LARGE SCALE GENOMIC DNA]</scope>
    <source>
        <strain evidence="9">TF05-5AC</strain>
    </source>
</reference>
<organism evidence="9 10">
    <name type="scientific">Eisenbergiella massiliensis</name>
    <dbReference type="NCBI Taxonomy" id="1720294"/>
    <lineage>
        <taxon>Bacteria</taxon>
        <taxon>Bacillati</taxon>
        <taxon>Bacillota</taxon>
        <taxon>Clostridia</taxon>
        <taxon>Lachnospirales</taxon>
        <taxon>Lachnospiraceae</taxon>
        <taxon>Eisenbergiella</taxon>
    </lineage>
</organism>
<proteinExistence type="inferred from homology"/>
<dbReference type="RefSeq" id="WP_021637996.1">
    <property type="nucleotide sequence ID" value="NZ_CANNOQ010000080.1"/>
</dbReference>
<protein>
    <submittedName>
        <fullName evidence="9">Carbohydrate ABC transporter permease</fullName>
    </submittedName>
</protein>
<feature type="transmembrane region" description="Helical" evidence="7">
    <location>
        <begin position="247"/>
        <end position="268"/>
    </location>
</feature>
<evidence type="ECO:0000256" key="3">
    <source>
        <dbReference type="ARBA" id="ARBA00022475"/>
    </source>
</evidence>
<comment type="similarity">
    <text evidence="7">Belongs to the binding-protein-dependent transport system permease family.</text>
</comment>
<comment type="caution">
    <text evidence="9">The sequence shown here is derived from an EMBL/GenBank/DDBJ whole genome shotgun (WGS) entry which is preliminary data.</text>
</comment>